<evidence type="ECO:0000313" key="3">
    <source>
        <dbReference type="EMBL" id="KNC85029.1"/>
    </source>
</evidence>
<dbReference type="GO" id="GO:0009100">
    <property type="term" value="P:glycoprotein metabolic process"/>
    <property type="evidence" value="ECO:0007669"/>
    <property type="project" value="UniProtKB-ARBA"/>
</dbReference>
<keyword evidence="1" id="KW-0812">Transmembrane</keyword>
<dbReference type="Proteomes" id="UP000054560">
    <property type="component" value="Unassembled WGS sequence"/>
</dbReference>
<evidence type="ECO:0000259" key="2">
    <source>
        <dbReference type="Pfam" id="PF04991"/>
    </source>
</evidence>
<keyword evidence="1" id="KW-1133">Transmembrane helix</keyword>
<keyword evidence="4" id="KW-1185">Reference proteome</keyword>
<organism evidence="3 4">
    <name type="scientific">Sphaeroforma arctica JP610</name>
    <dbReference type="NCBI Taxonomy" id="667725"/>
    <lineage>
        <taxon>Eukaryota</taxon>
        <taxon>Ichthyosporea</taxon>
        <taxon>Ichthyophonida</taxon>
        <taxon>Sphaeroforma</taxon>
    </lineage>
</organism>
<gene>
    <name evidence="3" type="ORF">SARC_02783</name>
</gene>
<dbReference type="InterPro" id="IPR007074">
    <property type="entry name" value="LicD/FKTN/FKRP_NTP_transf"/>
</dbReference>
<reference evidence="3 4" key="1">
    <citation type="submission" date="2011-02" db="EMBL/GenBank/DDBJ databases">
        <title>The Genome Sequence of Sphaeroforma arctica JP610.</title>
        <authorList>
            <consortium name="The Broad Institute Genome Sequencing Platform"/>
            <person name="Russ C."/>
            <person name="Cuomo C."/>
            <person name="Young S.K."/>
            <person name="Zeng Q."/>
            <person name="Gargeya S."/>
            <person name="Alvarado L."/>
            <person name="Berlin A."/>
            <person name="Chapman S.B."/>
            <person name="Chen Z."/>
            <person name="Freedman E."/>
            <person name="Gellesch M."/>
            <person name="Goldberg J."/>
            <person name="Griggs A."/>
            <person name="Gujja S."/>
            <person name="Heilman E."/>
            <person name="Heiman D."/>
            <person name="Howarth C."/>
            <person name="Mehta T."/>
            <person name="Neiman D."/>
            <person name="Pearson M."/>
            <person name="Roberts A."/>
            <person name="Saif S."/>
            <person name="Shea T."/>
            <person name="Shenoy N."/>
            <person name="Sisk P."/>
            <person name="Stolte C."/>
            <person name="Sykes S."/>
            <person name="White J."/>
            <person name="Yandava C."/>
            <person name="Burger G."/>
            <person name="Gray M.W."/>
            <person name="Holland P.W.H."/>
            <person name="King N."/>
            <person name="Lang F.B.F."/>
            <person name="Roger A.J."/>
            <person name="Ruiz-Trillo I."/>
            <person name="Haas B."/>
            <person name="Nusbaum C."/>
            <person name="Birren B."/>
        </authorList>
    </citation>
    <scope>NUCLEOTIDE SEQUENCE [LARGE SCALE GENOMIC DNA]</scope>
    <source>
        <strain evidence="3 4">JP610</strain>
    </source>
</reference>
<proteinExistence type="predicted"/>
<sequence>MAVANRITQWSIIYMLILSVPVTYYLTRDMAAEVVRCSMKDVNSIGAAVPMDSCPKKVVCPKPVQCEACEKVGCDESVKCKACEPCEQCATPNSAKRTTDKEKSDVGNQKDIEKNVVIKQEEIVKSDLGNRKDEEISGAQDFSWQFELLDMLVDSKSDYQKCLNPGNDVTKGLLADHMSKDYQATVLPWVAELCPGVVEHFTMFPSFDTIPDLEEGKDPPAPIQNTDYAMRSTCALHITHTIAKKINAPMYLHAGSHLGAVLHAGPIPWDDDVDVFIGLEYVDAFLMACKKFTMPEGAKLTCYKDWDAMKLSVTDVLSVQSQRQWTSPFIDMFAFKEKNGVIYEVNMDGGRREQNYKVEEYFPPKMYYYAGIVLPGPNEQIPRNRYSGAKCFLSNWNHRWEMQIPRHKQLDCCMLAKDFPFAHYVQSPTDKDVTYQLVKVDGKTKLLTSTNKASGEVKVHKSPTKSVVFSGISN</sequence>
<dbReference type="GeneID" id="25903287"/>
<accession>A0A0L0G7X7</accession>
<dbReference type="AlphaFoldDB" id="A0A0L0G7X7"/>
<feature type="domain" description="LicD/FKTN/FKRP nucleotidyltransferase" evidence="2">
    <location>
        <begin position="244"/>
        <end position="291"/>
    </location>
</feature>
<evidence type="ECO:0000313" key="4">
    <source>
        <dbReference type="Proteomes" id="UP000054560"/>
    </source>
</evidence>
<keyword evidence="1" id="KW-0472">Membrane</keyword>
<dbReference type="RefSeq" id="XP_014158931.1">
    <property type="nucleotide sequence ID" value="XM_014303456.1"/>
</dbReference>
<protein>
    <recommendedName>
        <fullName evidence="2">LicD/FKTN/FKRP nucleotidyltransferase domain-containing protein</fullName>
    </recommendedName>
</protein>
<evidence type="ECO:0000256" key="1">
    <source>
        <dbReference type="SAM" id="Phobius"/>
    </source>
</evidence>
<dbReference type="InterPro" id="IPR052942">
    <property type="entry name" value="LPS_cholinephosphotransferase"/>
</dbReference>
<feature type="transmembrane region" description="Helical" evidence="1">
    <location>
        <begin position="7"/>
        <end position="27"/>
    </location>
</feature>
<dbReference type="OrthoDB" id="419198at2759"/>
<dbReference type="PANTHER" id="PTHR43404:SF1">
    <property type="entry name" value="MNN4P"/>
    <property type="match status" value="1"/>
</dbReference>
<name>A0A0L0G7X7_9EUKA</name>
<dbReference type="Pfam" id="PF04991">
    <property type="entry name" value="LicD"/>
    <property type="match status" value="1"/>
</dbReference>
<dbReference type="PANTHER" id="PTHR43404">
    <property type="entry name" value="LIPOPOLYSACCHARIDE CHOLINEPHOSPHOTRANSFERASE LICD"/>
    <property type="match status" value="1"/>
</dbReference>
<dbReference type="EMBL" id="KQ241725">
    <property type="protein sequence ID" value="KNC85029.1"/>
    <property type="molecule type" value="Genomic_DNA"/>
</dbReference>